<feature type="domain" description="GHMP kinase C-terminal" evidence="7">
    <location>
        <begin position="256"/>
        <end position="332"/>
    </location>
</feature>
<evidence type="ECO:0000256" key="5">
    <source>
        <dbReference type="ARBA" id="ARBA00022840"/>
    </source>
</evidence>
<dbReference type="EMBL" id="UINC01086525">
    <property type="protein sequence ID" value="SVC35076.1"/>
    <property type="molecule type" value="Genomic_DNA"/>
</dbReference>
<keyword evidence="3" id="KW-0547">Nucleotide-binding</keyword>
<dbReference type="InterPro" id="IPR006204">
    <property type="entry name" value="GHMP_kinase_N_dom"/>
</dbReference>
<dbReference type="InterPro" id="IPR014721">
    <property type="entry name" value="Ribsml_uS5_D2-typ_fold_subgr"/>
</dbReference>
<keyword evidence="2" id="KW-0808">Transferase</keyword>
<evidence type="ECO:0000256" key="1">
    <source>
        <dbReference type="ARBA" id="ARBA00022605"/>
    </source>
</evidence>
<accession>A0A382LEJ2</accession>
<evidence type="ECO:0008006" key="9">
    <source>
        <dbReference type="Google" id="ProtNLM"/>
    </source>
</evidence>
<evidence type="ECO:0000259" key="7">
    <source>
        <dbReference type="Pfam" id="PF08544"/>
    </source>
</evidence>
<evidence type="ECO:0000313" key="8">
    <source>
        <dbReference type="EMBL" id="SVC35076.1"/>
    </source>
</evidence>
<dbReference type="InterPro" id="IPR013750">
    <property type="entry name" value="GHMP_kinase_C_dom"/>
</dbReference>
<dbReference type="Pfam" id="PF00288">
    <property type="entry name" value="GHMP_kinases_N"/>
    <property type="match status" value="1"/>
</dbReference>
<dbReference type="InterPro" id="IPR020568">
    <property type="entry name" value="Ribosomal_Su5_D2-typ_SF"/>
</dbReference>
<organism evidence="8">
    <name type="scientific">marine metagenome</name>
    <dbReference type="NCBI Taxonomy" id="408172"/>
    <lineage>
        <taxon>unclassified sequences</taxon>
        <taxon>metagenomes</taxon>
        <taxon>ecological metagenomes</taxon>
    </lineage>
</organism>
<dbReference type="PANTHER" id="PTHR20861:SF1">
    <property type="entry name" value="HOMOSERINE KINASE"/>
    <property type="match status" value="1"/>
</dbReference>
<evidence type="ECO:0000256" key="3">
    <source>
        <dbReference type="ARBA" id="ARBA00022741"/>
    </source>
</evidence>
<dbReference type="PANTHER" id="PTHR20861">
    <property type="entry name" value="HOMOSERINE/4-DIPHOSPHOCYTIDYL-2-C-METHYL-D-ERYTHRITOL KINASE"/>
    <property type="match status" value="1"/>
</dbReference>
<dbReference type="GO" id="GO:0008652">
    <property type="term" value="P:amino acid biosynthetic process"/>
    <property type="evidence" value="ECO:0007669"/>
    <property type="project" value="UniProtKB-KW"/>
</dbReference>
<dbReference type="SUPFAM" id="SSF54211">
    <property type="entry name" value="Ribosomal protein S5 domain 2-like"/>
    <property type="match status" value="1"/>
</dbReference>
<proteinExistence type="predicted"/>
<dbReference type="Gene3D" id="3.30.230.10">
    <property type="match status" value="1"/>
</dbReference>
<gene>
    <name evidence="8" type="ORF">METZ01_LOCUS287930</name>
</gene>
<dbReference type="SUPFAM" id="SSF55060">
    <property type="entry name" value="GHMP Kinase, C-terminal domain"/>
    <property type="match status" value="1"/>
</dbReference>
<dbReference type="GO" id="GO:0016301">
    <property type="term" value="F:kinase activity"/>
    <property type="evidence" value="ECO:0007669"/>
    <property type="project" value="UniProtKB-KW"/>
</dbReference>
<feature type="non-terminal residue" evidence="8">
    <location>
        <position position="367"/>
    </location>
</feature>
<dbReference type="AlphaFoldDB" id="A0A382LEJ2"/>
<dbReference type="PRINTS" id="PR00958">
    <property type="entry name" value="HOMSERKINASE"/>
</dbReference>
<keyword evidence="4" id="KW-0418">Kinase</keyword>
<sequence length="367" mass="40485">MELSISGTTVLSSVSTFINIDYMAPQSKIFYAFAPASVGNFGPFYDVAGFCLKHLGDIVEARPNESINDIQLVKITGPYADELDATGISLEENNVQKVANWIWGRYSTNSSQGIDLILHKYLPLKSGLGSSSASCVAAAKCMLLALDLDNSLSDEDKVDAAMQGELRNNEFEHLDNILPSLFGGVWSIGEENFHRIRSQDFTVVAFLDETDRRSTHIQRMLVKDHLKQLIDSKNTDNAIEKLLGYHRFISHSSMLLIKALNEGDIKTVGELVSAEHGNLLFEARQKSIPRLGLIKQTIMENGAYGCAISGSGPAIFAITDGKDAAKSLRDNIVKIFSERNLKWLISSLNESGSEAVQNIDNWYQENC</sequence>
<keyword evidence="5" id="KW-0067">ATP-binding</keyword>
<dbReference type="Pfam" id="PF08544">
    <property type="entry name" value="GHMP_kinases_C"/>
    <property type="match status" value="1"/>
</dbReference>
<keyword evidence="1" id="KW-0028">Amino-acid biosynthesis</keyword>
<evidence type="ECO:0000259" key="6">
    <source>
        <dbReference type="Pfam" id="PF00288"/>
    </source>
</evidence>
<dbReference type="GO" id="GO:0005524">
    <property type="term" value="F:ATP binding"/>
    <property type="evidence" value="ECO:0007669"/>
    <property type="project" value="UniProtKB-KW"/>
</dbReference>
<name>A0A382LEJ2_9ZZZZ</name>
<feature type="domain" description="GHMP kinase N-terminal" evidence="6">
    <location>
        <begin position="96"/>
        <end position="184"/>
    </location>
</feature>
<protein>
    <recommendedName>
        <fullName evidence="9">Homoserine kinase</fullName>
    </recommendedName>
</protein>
<evidence type="ECO:0000256" key="4">
    <source>
        <dbReference type="ARBA" id="ARBA00022777"/>
    </source>
</evidence>
<evidence type="ECO:0000256" key="2">
    <source>
        <dbReference type="ARBA" id="ARBA00022679"/>
    </source>
</evidence>
<reference evidence="8" key="1">
    <citation type="submission" date="2018-05" db="EMBL/GenBank/DDBJ databases">
        <authorList>
            <person name="Lanie J.A."/>
            <person name="Ng W.-L."/>
            <person name="Kazmierczak K.M."/>
            <person name="Andrzejewski T.M."/>
            <person name="Davidsen T.M."/>
            <person name="Wayne K.J."/>
            <person name="Tettelin H."/>
            <person name="Glass J.I."/>
            <person name="Rusch D."/>
            <person name="Podicherti R."/>
            <person name="Tsui H.-C.T."/>
            <person name="Winkler M.E."/>
        </authorList>
    </citation>
    <scope>NUCLEOTIDE SEQUENCE</scope>
</reference>
<dbReference type="InterPro" id="IPR036554">
    <property type="entry name" value="GHMP_kinase_C_sf"/>
</dbReference>
<dbReference type="Gene3D" id="3.30.70.890">
    <property type="entry name" value="GHMP kinase, C-terminal domain"/>
    <property type="match status" value="1"/>
</dbReference>